<keyword evidence="1 2" id="KW-0238">DNA-binding</keyword>
<feature type="region of interest" description="Disordered" evidence="3">
    <location>
        <begin position="69"/>
        <end position="120"/>
    </location>
</feature>
<dbReference type="Proteomes" id="UP000646749">
    <property type="component" value="Unassembled WGS sequence"/>
</dbReference>
<keyword evidence="6" id="KW-1185">Reference proteome</keyword>
<dbReference type="SUPFAM" id="SSF46894">
    <property type="entry name" value="C-terminal effector domain of the bipartite response regulators"/>
    <property type="match status" value="1"/>
</dbReference>
<dbReference type="PROSITE" id="PS51755">
    <property type="entry name" value="OMPR_PHOB"/>
    <property type="match status" value="1"/>
</dbReference>
<feature type="DNA-binding region" description="OmpR/PhoB-type" evidence="2">
    <location>
        <begin position="152"/>
        <end position="248"/>
    </location>
</feature>
<dbReference type="InterPro" id="IPR016032">
    <property type="entry name" value="Sig_transdc_resp-reg_C-effctor"/>
</dbReference>
<accession>A0ABQ4DYB2</accession>
<comment type="caution">
    <text evidence="5">The sequence shown here is derived from an EMBL/GenBank/DDBJ whole genome shotgun (WGS) entry which is preliminary data.</text>
</comment>
<sequence length="258" mass="26943">MSVVAIHPRTPSPAGPARAASARRRSPAAESAPVVRVTVDVPLVGGRVTPELALLLGLVRDLRDRGADVTTETRLPGRPATEPALPGVPDSLLRGLPDPALSGLADPVRPDGSGPVPAAGTDALPTTAADPLLTAAAASLLRGAADLGPTNPGSGPAGETLRVLTGPRVVLRGGQPVPFTRLEFDLLVFLALNPRRVFTRLQLLSNVWGYEHAVARTVDVHVRRLRSKVARSVPLVTTVHGVGYRLADNAPVRVDDRD</sequence>
<evidence type="ECO:0000313" key="5">
    <source>
        <dbReference type="EMBL" id="GIG87426.1"/>
    </source>
</evidence>
<evidence type="ECO:0000256" key="3">
    <source>
        <dbReference type="SAM" id="MobiDB-lite"/>
    </source>
</evidence>
<reference evidence="5 6" key="1">
    <citation type="submission" date="2021-01" db="EMBL/GenBank/DDBJ databases">
        <title>Whole genome shotgun sequence of Plantactinospora endophytica NBRC 110450.</title>
        <authorList>
            <person name="Komaki H."/>
            <person name="Tamura T."/>
        </authorList>
    </citation>
    <scope>NUCLEOTIDE SEQUENCE [LARGE SCALE GENOMIC DNA]</scope>
    <source>
        <strain evidence="5 6">NBRC 110450</strain>
    </source>
</reference>
<evidence type="ECO:0000259" key="4">
    <source>
        <dbReference type="PROSITE" id="PS51755"/>
    </source>
</evidence>
<evidence type="ECO:0000256" key="1">
    <source>
        <dbReference type="ARBA" id="ARBA00023125"/>
    </source>
</evidence>
<evidence type="ECO:0000256" key="2">
    <source>
        <dbReference type="PROSITE-ProRule" id="PRU01091"/>
    </source>
</evidence>
<dbReference type="Gene3D" id="1.10.10.10">
    <property type="entry name" value="Winged helix-like DNA-binding domain superfamily/Winged helix DNA-binding domain"/>
    <property type="match status" value="1"/>
</dbReference>
<feature type="region of interest" description="Disordered" evidence="3">
    <location>
        <begin position="1"/>
        <end position="32"/>
    </location>
</feature>
<dbReference type="InterPro" id="IPR001867">
    <property type="entry name" value="OmpR/PhoB-type_DNA-bd"/>
</dbReference>
<dbReference type="SMART" id="SM00862">
    <property type="entry name" value="Trans_reg_C"/>
    <property type="match status" value="1"/>
</dbReference>
<proteinExistence type="predicted"/>
<protein>
    <recommendedName>
        <fullName evidence="4">OmpR/PhoB-type domain-containing protein</fullName>
    </recommendedName>
</protein>
<evidence type="ECO:0000313" key="6">
    <source>
        <dbReference type="Proteomes" id="UP000646749"/>
    </source>
</evidence>
<feature type="domain" description="OmpR/PhoB-type" evidence="4">
    <location>
        <begin position="152"/>
        <end position="248"/>
    </location>
</feature>
<dbReference type="CDD" id="cd00383">
    <property type="entry name" value="trans_reg_C"/>
    <property type="match status" value="1"/>
</dbReference>
<dbReference type="RefSeq" id="WP_203865996.1">
    <property type="nucleotide sequence ID" value="NZ_BONW01000010.1"/>
</dbReference>
<dbReference type="EMBL" id="BONW01000010">
    <property type="protein sequence ID" value="GIG87426.1"/>
    <property type="molecule type" value="Genomic_DNA"/>
</dbReference>
<dbReference type="InterPro" id="IPR036388">
    <property type="entry name" value="WH-like_DNA-bd_sf"/>
</dbReference>
<organism evidence="5 6">
    <name type="scientific">Plantactinospora endophytica</name>
    <dbReference type="NCBI Taxonomy" id="673535"/>
    <lineage>
        <taxon>Bacteria</taxon>
        <taxon>Bacillati</taxon>
        <taxon>Actinomycetota</taxon>
        <taxon>Actinomycetes</taxon>
        <taxon>Micromonosporales</taxon>
        <taxon>Micromonosporaceae</taxon>
        <taxon>Plantactinospora</taxon>
    </lineage>
</organism>
<name>A0ABQ4DYB2_9ACTN</name>
<gene>
    <name evidence="5" type="ORF">Pen02_23620</name>
</gene>
<dbReference type="Pfam" id="PF00486">
    <property type="entry name" value="Trans_reg_C"/>
    <property type="match status" value="1"/>
</dbReference>